<keyword evidence="2" id="KW-1133">Transmembrane helix</keyword>
<comment type="caution">
    <text evidence="4">The sequence shown here is derived from an EMBL/GenBank/DDBJ whole genome shotgun (WGS) entry which is preliminary data.</text>
</comment>
<protein>
    <submittedName>
        <fullName evidence="4">MYND-like zinc finger</fullName>
    </submittedName>
</protein>
<dbReference type="Proteomes" id="UP001214638">
    <property type="component" value="Unassembled WGS sequence"/>
</dbReference>
<evidence type="ECO:0000256" key="1">
    <source>
        <dbReference type="SAM" id="MobiDB-lite"/>
    </source>
</evidence>
<evidence type="ECO:0000313" key="5">
    <source>
        <dbReference type="Proteomes" id="UP001214638"/>
    </source>
</evidence>
<reference evidence="4" key="1">
    <citation type="journal article" date="2023" name="Nat. Microbiol.">
        <title>Babesia duncani multi-omics identifies virulence factors and drug targets.</title>
        <authorList>
            <person name="Singh P."/>
            <person name="Lonardi S."/>
            <person name="Liang Q."/>
            <person name="Vydyam P."/>
            <person name="Khabirova E."/>
            <person name="Fang T."/>
            <person name="Gihaz S."/>
            <person name="Thekkiniath J."/>
            <person name="Munshi M."/>
            <person name="Abel S."/>
            <person name="Ciampossin L."/>
            <person name="Batugedara G."/>
            <person name="Gupta M."/>
            <person name="Lu X.M."/>
            <person name="Lenz T."/>
            <person name="Chakravarty S."/>
            <person name="Cornillot E."/>
            <person name="Hu Y."/>
            <person name="Ma W."/>
            <person name="Gonzalez L.M."/>
            <person name="Sanchez S."/>
            <person name="Estrada K."/>
            <person name="Sanchez-Flores A."/>
            <person name="Montero E."/>
            <person name="Harb O.S."/>
            <person name="Le Roch K.G."/>
            <person name="Mamoun C.B."/>
        </authorList>
    </citation>
    <scope>NUCLEOTIDE SEQUENCE</scope>
    <source>
        <strain evidence="4">WA1</strain>
    </source>
</reference>
<keyword evidence="2" id="KW-0812">Transmembrane</keyword>
<feature type="transmembrane region" description="Helical" evidence="2">
    <location>
        <begin position="183"/>
        <end position="204"/>
    </location>
</feature>
<sequence length="327" mass="36082">MERVECAGCNSECLGDLCCPNCLQYGKSSFFCSQLCFEANWQSHVAVHAEFSTISRNVQRDIEPLSTAPDGNDSIQTVHVEPVKDLELPNGVKQLLQVESPKLYDVESNNTNRGGQSSFQLTKWVGEAASRLVSSLDANEASQSTRAARRYLQRQLKTRQGMVKVSGSKVFLSHRLNRLLRNGLIIISCFLLFFVCYFCSVRIVDFMDKERGTFIQEPSAIHADPLIDLHYTMEQMRLEIARLRENVYSNSVAIYSLSQGSIKVAGSGDTTNGKRGKFTKTGQNISSGSNRVNINVEQPAPQENAQTPDGPVAILHDAPVAQTSVGA</sequence>
<dbReference type="EMBL" id="JALLKP010000001">
    <property type="protein sequence ID" value="KAK2197342.1"/>
    <property type="molecule type" value="Genomic_DNA"/>
</dbReference>
<feature type="region of interest" description="Disordered" evidence="1">
    <location>
        <begin position="268"/>
        <end position="290"/>
    </location>
</feature>
<keyword evidence="2" id="KW-0472">Membrane</keyword>
<keyword evidence="5" id="KW-1185">Reference proteome</keyword>
<proteinExistence type="predicted"/>
<gene>
    <name evidence="4" type="ORF">BdWA1_000341</name>
</gene>
<dbReference type="InterPro" id="IPR031615">
    <property type="entry name" value="Zfn-C6H2"/>
</dbReference>
<feature type="compositionally biased region" description="Polar residues" evidence="1">
    <location>
        <begin position="280"/>
        <end position="290"/>
    </location>
</feature>
<evidence type="ECO:0000313" key="4">
    <source>
        <dbReference type="EMBL" id="KAK2197342.1"/>
    </source>
</evidence>
<feature type="domain" description="C6H2-type" evidence="3">
    <location>
        <begin position="7"/>
        <end position="49"/>
    </location>
</feature>
<dbReference type="KEGG" id="bdw:94334639"/>
<evidence type="ECO:0000256" key="2">
    <source>
        <dbReference type="SAM" id="Phobius"/>
    </source>
</evidence>
<dbReference type="Pfam" id="PF15801">
    <property type="entry name" value="zf-C6H2"/>
    <property type="match status" value="1"/>
</dbReference>
<organism evidence="4 5">
    <name type="scientific">Babesia duncani</name>
    <dbReference type="NCBI Taxonomy" id="323732"/>
    <lineage>
        <taxon>Eukaryota</taxon>
        <taxon>Sar</taxon>
        <taxon>Alveolata</taxon>
        <taxon>Apicomplexa</taxon>
        <taxon>Aconoidasida</taxon>
        <taxon>Piroplasmida</taxon>
        <taxon>Babesiidae</taxon>
        <taxon>Babesia</taxon>
    </lineage>
</organism>
<dbReference type="GeneID" id="94334639"/>
<accession>A0AAD9PMW8</accession>
<name>A0AAD9PMW8_9APIC</name>
<dbReference type="RefSeq" id="XP_067804184.1">
    <property type="nucleotide sequence ID" value="XM_067945393.1"/>
</dbReference>
<dbReference type="AlphaFoldDB" id="A0AAD9PMW8"/>
<evidence type="ECO:0000259" key="3">
    <source>
        <dbReference type="Pfam" id="PF15801"/>
    </source>
</evidence>